<dbReference type="Pfam" id="PF07653">
    <property type="entry name" value="SH3_2"/>
    <property type="match status" value="2"/>
</dbReference>
<dbReference type="InterPro" id="IPR035899">
    <property type="entry name" value="DBL_dom_sf"/>
</dbReference>
<dbReference type="PROSITE" id="PS50010">
    <property type="entry name" value="DH_2"/>
    <property type="match status" value="1"/>
</dbReference>
<feature type="domain" description="SH3" evidence="4">
    <location>
        <begin position="751"/>
        <end position="814"/>
    </location>
</feature>
<dbReference type="AlphaFoldDB" id="A0A835NV52"/>
<dbReference type="SUPFAM" id="SSF48065">
    <property type="entry name" value="DBL homology domain (DH-domain)"/>
    <property type="match status" value="1"/>
</dbReference>
<dbReference type="EMBL" id="JADDUC020000016">
    <property type="protein sequence ID" value="KAI1234251.1"/>
    <property type="molecule type" value="Genomic_DNA"/>
</dbReference>
<dbReference type="PROSITE" id="PS51021">
    <property type="entry name" value="BAR"/>
    <property type="match status" value="1"/>
</dbReference>
<reference evidence="7" key="1">
    <citation type="submission" date="2020-10" db="EMBL/GenBank/DDBJ databases">
        <title>Feather gene expression reveals the developmental basis of iridescence in African starlings.</title>
        <authorList>
            <person name="Rubenstein D.R."/>
        </authorList>
    </citation>
    <scope>NUCLEOTIDE SEQUENCE</scope>
    <source>
        <strain evidence="7">SS15</strain>
        <tissue evidence="7">Liver</tissue>
    </source>
</reference>
<dbReference type="Gene3D" id="1.20.900.10">
    <property type="entry name" value="Dbl homology (DH) domain"/>
    <property type="match status" value="1"/>
</dbReference>
<keyword evidence="9" id="KW-1185">Reference proteome</keyword>
<evidence type="ECO:0000259" key="6">
    <source>
        <dbReference type="PROSITE" id="PS51021"/>
    </source>
</evidence>
<dbReference type="InterPro" id="IPR035823">
    <property type="entry name" value="ARHGEF37_SH3_C1"/>
</dbReference>
<dbReference type="Gene3D" id="1.20.1270.60">
    <property type="entry name" value="Arfaptin homology (AH) domain/BAR domain"/>
    <property type="match status" value="1"/>
</dbReference>
<dbReference type="Pfam" id="PF00621">
    <property type="entry name" value="RhoGEF"/>
    <property type="match status" value="1"/>
</dbReference>
<dbReference type="InterPro" id="IPR051492">
    <property type="entry name" value="Dynamin-Rho_GEF"/>
</dbReference>
<dbReference type="GO" id="GO:0005085">
    <property type="term" value="F:guanyl-nucleotide exchange factor activity"/>
    <property type="evidence" value="ECO:0007669"/>
    <property type="project" value="UniProtKB-KW"/>
</dbReference>
<dbReference type="SMART" id="SM00326">
    <property type="entry name" value="SH3"/>
    <property type="match status" value="2"/>
</dbReference>
<evidence type="ECO:0000259" key="5">
    <source>
        <dbReference type="PROSITE" id="PS50010"/>
    </source>
</evidence>
<gene>
    <name evidence="8" type="ORF">IHE44_0003968</name>
    <name evidence="7" type="ORF">IHE44_008047</name>
</gene>
<keyword evidence="1 3" id="KW-0728">SH3 domain</keyword>
<evidence type="ECO:0000259" key="4">
    <source>
        <dbReference type="PROSITE" id="PS50002"/>
    </source>
</evidence>
<keyword evidence="2" id="KW-0344">Guanine-nucleotide releasing factor</keyword>
<dbReference type="CDD" id="cd00160">
    <property type="entry name" value="RhoGEF"/>
    <property type="match status" value="1"/>
</dbReference>
<comment type="caution">
    <text evidence="7">The sequence shown here is derived from an EMBL/GenBank/DDBJ whole genome shotgun (WGS) entry which is preliminary data.</text>
</comment>
<sequence length="824" mass="91427">WSRERGHVCVASPCLPHVGVCSQPAPASQHFMVLWFWSVPVNADGLSGPGDVLWDPPGTEWGAGLGTRAPVAGLAVPPLQCPAEMASAEPDSEDAAEDEEAVYEVMPCDRMELSQRLAVEELITTEASYVHNIQLCVSDIRAHLQNKQVTPGTSPCPGRLPELDLEGLFSNTDDILHVSRRFLKGLEATAGQGQEQLLCISTLFQEFKEEMETVYKIYCASYDHALELVESYRRDPRLQGEILDTLNATVPHTGASDLSFFLVMPVQRVTKYPLLLGKILENTPSSASAHSALQAAVRAMAQVNANINEYKRRREVATKYNKAEHLTLRDRLARLNTHSIAKKTTRLSRLLMHEAGIVAKTEDKEYDDLEEKFQCVASSVATLKENVASYLDHLQAFLLPTPHQCDLQMDEGPAQQHRRLSELLQSSVFPEFKQRVDRLVWQPLCSLSAMLEGPQQLVKKRLDKLLDYEEIQERKSEMGSVSYDEEAAMNTYLAINDLLVAELPQFNQVALQLLGQILRSFSALQLDLAAQVLHQAEKELEQLPHGHMPLPSFWKVVEDTLQQSGAKLRAFCQAFETVTPSPGTQPLTPAEERKVLSLVSKHGPDKLYQVTSNISGSRDLDLTLLRGQIVALLQSSDTKGNTSRWLVDAGGPRGFVPAAKLRPYSPVQVQQPGMQLLSLDSGTERRRHSYASPEAPRPQVATFTPTFQVRVGDTPRAISSSLTSFLLVLVWVGRWICFSRCPPCWDQDKARELSLVVAGFSFTARSPQEVTLQAGQPVLLLEPHDKKGSTEWSLVEVNGQRGYVPSSYLVTVPVQDPAGWSLPV</sequence>
<dbReference type="InterPro" id="IPR027267">
    <property type="entry name" value="AH/BAR_dom_sf"/>
</dbReference>
<reference evidence="8" key="3">
    <citation type="submission" date="2022-01" db="EMBL/GenBank/DDBJ databases">
        <authorList>
            <person name="Rubenstein D.R."/>
        </authorList>
    </citation>
    <scope>NUCLEOTIDE SEQUENCE</scope>
    <source>
        <strain evidence="8">SS15</strain>
        <tissue evidence="8">Liver</tissue>
    </source>
</reference>
<evidence type="ECO:0000313" key="9">
    <source>
        <dbReference type="Proteomes" id="UP000618051"/>
    </source>
</evidence>
<feature type="non-terminal residue" evidence="7">
    <location>
        <position position="1"/>
    </location>
</feature>
<dbReference type="InterPro" id="IPR001452">
    <property type="entry name" value="SH3_domain"/>
</dbReference>
<accession>A0A835NV52</accession>
<protein>
    <submittedName>
        <fullName evidence="7">Rho guanine nucleotide exchange factor 37</fullName>
    </submittedName>
</protein>
<dbReference type="InterPro" id="IPR036028">
    <property type="entry name" value="SH3-like_dom_sf"/>
</dbReference>
<dbReference type="Pfam" id="PF03114">
    <property type="entry name" value="BAR"/>
    <property type="match status" value="1"/>
</dbReference>
<dbReference type="EMBL" id="JADDUC010000031">
    <property type="protein sequence ID" value="KAG0123110.1"/>
    <property type="molecule type" value="Genomic_DNA"/>
</dbReference>
<dbReference type="InterPro" id="IPR004148">
    <property type="entry name" value="BAR_dom"/>
</dbReference>
<dbReference type="PANTHER" id="PTHR22834">
    <property type="entry name" value="NUCLEAR FUSION PROTEIN FUS2"/>
    <property type="match status" value="1"/>
</dbReference>
<evidence type="ECO:0000313" key="8">
    <source>
        <dbReference type="EMBL" id="KAI1234251.1"/>
    </source>
</evidence>
<dbReference type="Gene3D" id="2.30.30.40">
    <property type="entry name" value="SH3 Domains"/>
    <property type="match status" value="2"/>
</dbReference>
<dbReference type="PANTHER" id="PTHR22834:SF9">
    <property type="entry name" value="RHO GUANINE NUCLEOTIDE EXCHANGE FACTOR 37"/>
    <property type="match status" value="1"/>
</dbReference>
<dbReference type="InterPro" id="IPR000219">
    <property type="entry name" value="DH_dom"/>
</dbReference>
<name>A0A835NV52_9PASS</name>
<reference evidence="8 9" key="2">
    <citation type="journal article" date="2021" name="J. Hered.">
        <title>Feather Gene Expression Elucidates the Developmental Basis of Plumage Iridescence in African Starlings.</title>
        <authorList>
            <person name="Rubenstein D.R."/>
            <person name="Corvelo A."/>
            <person name="MacManes M.D."/>
            <person name="Maia R."/>
            <person name="Narzisi G."/>
            <person name="Rousaki A."/>
            <person name="Vandenabeele P."/>
            <person name="Shawkey M.D."/>
            <person name="Solomon J."/>
        </authorList>
    </citation>
    <scope>NUCLEOTIDE SEQUENCE [LARGE SCALE GENOMIC DNA]</scope>
    <source>
        <strain evidence="8">SS15</strain>
    </source>
</reference>
<dbReference type="CDD" id="cd11799">
    <property type="entry name" value="SH3_ARHGEF37_C1"/>
    <property type="match status" value="1"/>
</dbReference>
<proteinExistence type="predicted"/>
<feature type="domain" description="BAR" evidence="6">
    <location>
        <begin position="351"/>
        <end position="549"/>
    </location>
</feature>
<dbReference type="SUPFAM" id="SSF103657">
    <property type="entry name" value="BAR/IMD domain-like"/>
    <property type="match status" value="1"/>
</dbReference>
<dbReference type="GO" id="GO:0005737">
    <property type="term" value="C:cytoplasm"/>
    <property type="evidence" value="ECO:0007669"/>
    <property type="project" value="InterPro"/>
</dbReference>
<organism evidence="7">
    <name type="scientific">Lamprotornis superbus</name>
    <dbReference type="NCBI Taxonomy" id="245042"/>
    <lineage>
        <taxon>Eukaryota</taxon>
        <taxon>Metazoa</taxon>
        <taxon>Chordata</taxon>
        <taxon>Craniata</taxon>
        <taxon>Vertebrata</taxon>
        <taxon>Euteleostomi</taxon>
        <taxon>Archelosauria</taxon>
        <taxon>Archosauria</taxon>
        <taxon>Dinosauria</taxon>
        <taxon>Saurischia</taxon>
        <taxon>Theropoda</taxon>
        <taxon>Coelurosauria</taxon>
        <taxon>Aves</taxon>
        <taxon>Neognathae</taxon>
        <taxon>Neoaves</taxon>
        <taxon>Telluraves</taxon>
        <taxon>Australaves</taxon>
        <taxon>Passeriformes</taxon>
        <taxon>Sturnidae</taxon>
        <taxon>Lamprotornis</taxon>
    </lineage>
</organism>
<evidence type="ECO:0000256" key="1">
    <source>
        <dbReference type="ARBA" id="ARBA00022443"/>
    </source>
</evidence>
<dbReference type="SMART" id="SM00721">
    <property type="entry name" value="BAR"/>
    <property type="match status" value="1"/>
</dbReference>
<feature type="domain" description="DH" evidence="5">
    <location>
        <begin position="114"/>
        <end position="310"/>
    </location>
</feature>
<dbReference type="PROSITE" id="PS50002">
    <property type="entry name" value="SH3"/>
    <property type="match status" value="2"/>
</dbReference>
<feature type="domain" description="SH3" evidence="4">
    <location>
        <begin position="603"/>
        <end position="666"/>
    </location>
</feature>
<dbReference type="CDD" id="cd07589">
    <property type="entry name" value="BAR_DNMBP"/>
    <property type="match status" value="1"/>
</dbReference>
<evidence type="ECO:0000256" key="2">
    <source>
        <dbReference type="ARBA" id="ARBA00022658"/>
    </source>
</evidence>
<dbReference type="SUPFAM" id="SSF50044">
    <property type="entry name" value="SH3-domain"/>
    <property type="match status" value="2"/>
</dbReference>
<dbReference type="FunFam" id="2.30.30.40:FF:000177">
    <property type="entry name" value="Rho guanine nucleotide exchange factor (GEF) 37"/>
    <property type="match status" value="1"/>
</dbReference>
<dbReference type="SMART" id="SM00325">
    <property type="entry name" value="RhoGEF"/>
    <property type="match status" value="1"/>
</dbReference>
<dbReference type="Proteomes" id="UP000618051">
    <property type="component" value="Unassembled WGS sequence"/>
</dbReference>
<dbReference type="OrthoDB" id="6244550at2759"/>
<evidence type="ECO:0000313" key="7">
    <source>
        <dbReference type="EMBL" id="KAG0123110.1"/>
    </source>
</evidence>
<evidence type="ECO:0000256" key="3">
    <source>
        <dbReference type="PROSITE-ProRule" id="PRU00192"/>
    </source>
</evidence>